<keyword evidence="2" id="KW-1185">Reference proteome</keyword>
<gene>
    <name evidence="1" type="ORF">ANCCAN_24881</name>
</gene>
<evidence type="ECO:0000313" key="2">
    <source>
        <dbReference type="Proteomes" id="UP000252519"/>
    </source>
</evidence>
<evidence type="ECO:0000313" key="1">
    <source>
        <dbReference type="EMBL" id="RCN29361.1"/>
    </source>
</evidence>
<name>A0A368FAZ8_ANCCA</name>
<dbReference type="STRING" id="29170.A0A368FAZ8"/>
<dbReference type="Proteomes" id="UP000252519">
    <property type="component" value="Unassembled WGS sequence"/>
</dbReference>
<reference evidence="1 2" key="1">
    <citation type="submission" date="2014-10" db="EMBL/GenBank/DDBJ databases">
        <title>Draft genome of the hookworm Ancylostoma caninum.</title>
        <authorList>
            <person name="Mitreva M."/>
        </authorList>
    </citation>
    <scope>NUCLEOTIDE SEQUENCE [LARGE SCALE GENOMIC DNA]</scope>
    <source>
        <strain evidence="1 2">Baltimore</strain>
    </source>
</reference>
<dbReference type="InterPro" id="IPR016186">
    <property type="entry name" value="C-type_lectin-like/link_sf"/>
</dbReference>
<dbReference type="InterPro" id="IPR016187">
    <property type="entry name" value="CTDL_fold"/>
</dbReference>
<dbReference type="AlphaFoldDB" id="A0A368FAZ8"/>
<protein>
    <recommendedName>
        <fullName evidence="3">C-type lectin domain-containing protein</fullName>
    </recommendedName>
</protein>
<evidence type="ECO:0008006" key="3">
    <source>
        <dbReference type="Google" id="ProtNLM"/>
    </source>
</evidence>
<dbReference type="SUPFAM" id="SSF56436">
    <property type="entry name" value="C-type lectin-like"/>
    <property type="match status" value="1"/>
</dbReference>
<accession>A0A368FAZ8</accession>
<organism evidence="1 2">
    <name type="scientific">Ancylostoma caninum</name>
    <name type="common">Dog hookworm</name>
    <dbReference type="NCBI Taxonomy" id="29170"/>
    <lineage>
        <taxon>Eukaryota</taxon>
        <taxon>Metazoa</taxon>
        <taxon>Ecdysozoa</taxon>
        <taxon>Nematoda</taxon>
        <taxon>Chromadorea</taxon>
        <taxon>Rhabditida</taxon>
        <taxon>Rhabditina</taxon>
        <taxon>Rhabditomorpha</taxon>
        <taxon>Strongyloidea</taxon>
        <taxon>Ancylostomatidae</taxon>
        <taxon>Ancylostomatinae</taxon>
        <taxon>Ancylostoma</taxon>
    </lineage>
</organism>
<proteinExistence type="predicted"/>
<dbReference type="EMBL" id="JOJR01001992">
    <property type="protein sequence ID" value="RCN29361.1"/>
    <property type="molecule type" value="Genomic_DNA"/>
</dbReference>
<comment type="caution">
    <text evidence="1">The sequence shown here is derived from an EMBL/GenBank/DDBJ whole genome shotgun (WGS) entry which is preliminary data.</text>
</comment>
<dbReference type="Gene3D" id="3.10.100.10">
    <property type="entry name" value="Mannose-Binding Protein A, subunit A"/>
    <property type="match status" value="1"/>
</dbReference>
<dbReference type="OrthoDB" id="5842972at2759"/>
<sequence>MVADHPLACTVEDGGKAWKLVTCPKGQVSYYRKNGHLVCHKVINKPTTWPDAEKECEEIENGYKLASFEDGQEAESVMELFVFREIYPQNVDSIGNDSRDMY</sequence>